<reference evidence="9" key="1">
    <citation type="submission" date="2025-08" db="UniProtKB">
        <authorList>
            <consortium name="RefSeq"/>
        </authorList>
    </citation>
    <scope>IDENTIFICATION</scope>
</reference>
<feature type="repeat" description="WD" evidence="3">
    <location>
        <begin position="59"/>
        <end position="103"/>
    </location>
</feature>
<feature type="compositionally biased region" description="Low complexity" evidence="4">
    <location>
        <begin position="943"/>
        <end position="952"/>
    </location>
</feature>
<keyword evidence="1 3" id="KW-0853">WD repeat</keyword>
<feature type="repeat" description="WD" evidence="3">
    <location>
        <begin position="773"/>
        <end position="815"/>
    </location>
</feature>
<evidence type="ECO:0000313" key="9">
    <source>
        <dbReference type="RefSeq" id="XP_052738113.1"/>
    </source>
</evidence>
<feature type="domain" description="Gem-associated protein 5 second beta-propeller" evidence="7">
    <location>
        <begin position="543"/>
        <end position="842"/>
    </location>
</feature>
<keyword evidence="2" id="KW-0677">Repeat</keyword>
<dbReference type="InterPro" id="IPR001680">
    <property type="entry name" value="WD40_rpt"/>
</dbReference>
<proteinExistence type="predicted"/>
<feature type="compositionally biased region" description="Basic and acidic residues" evidence="4">
    <location>
        <begin position="953"/>
        <end position="976"/>
    </location>
</feature>
<accession>A0ABM3LGC0</accession>
<dbReference type="PANTHER" id="PTHR46362:SF1">
    <property type="entry name" value="GEM-ASSOCIATED PROTEIN 5"/>
    <property type="match status" value="1"/>
</dbReference>
<dbReference type="InterPro" id="IPR056432">
    <property type="entry name" value="Beta-prop_GEMI5_1st"/>
</dbReference>
<dbReference type="RefSeq" id="XP_052738113.1">
    <property type="nucleotide sequence ID" value="XM_052882153.1"/>
</dbReference>
<dbReference type="GeneID" id="112054357"/>
<dbReference type="InterPro" id="IPR052640">
    <property type="entry name" value="Gemin-5"/>
</dbReference>
<evidence type="ECO:0000256" key="1">
    <source>
        <dbReference type="ARBA" id="ARBA00022574"/>
    </source>
</evidence>
<dbReference type="PROSITE" id="PS00678">
    <property type="entry name" value="WD_REPEATS_1"/>
    <property type="match status" value="1"/>
</dbReference>
<evidence type="ECO:0000256" key="3">
    <source>
        <dbReference type="PROSITE-ProRule" id="PRU00221"/>
    </source>
</evidence>
<dbReference type="InterPro" id="IPR036322">
    <property type="entry name" value="WD40_repeat_dom_sf"/>
</dbReference>
<evidence type="ECO:0000259" key="5">
    <source>
        <dbReference type="Pfam" id="PF23770"/>
    </source>
</evidence>
<evidence type="ECO:0000256" key="4">
    <source>
        <dbReference type="SAM" id="MobiDB-lite"/>
    </source>
</evidence>
<evidence type="ECO:0000256" key="2">
    <source>
        <dbReference type="ARBA" id="ARBA00022737"/>
    </source>
</evidence>
<dbReference type="InterPro" id="IPR011047">
    <property type="entry name" value="Quinoprotein_ADH-like_sf"/>
</dbReference>
<gene>
    <name evidence="9" type="primary">LOC112054357</name>
</gene>
<dbReference type="Pfam" id="PF23770">
    <property type="entry name" value="Beta-prop_RIG_1st"/>
    <property type="match status" value="1"/>
</dbReference>
<dbReference type="Pfam" id="PF23774">
    <property type="entry name" value="TPR_GEMI5"/>
    <property type="match status" value="1"/>
</dbReference>
<feature type="region of interest" description="Disordered" evidence="4">
    <location>
        <begin position="338"/>
        <end position="365"/>
    </location>
</feature>
<dbReference type="PANTHER" id="PTHR46362">
    <property type="entry name" value="GEM-ASSOCIATED PROTEIN 5"/>
    <property type="match status" value="1"/>
</dbReference>
<name>A0ABM3LGC0_BICAN</name>
<dbReference type="Pfam" id="PF23775">
    <property type="entry name" value="Beta-prop_RIG_2nd"/>
    <property type="match status" value="1"/>
</dbReference>
<feature type="region of interest" description="Disordered" evidence="4">
    <location>
        <begin position="940"/>
        <end position="984"/>
    </location>
</feature>
<keyword evidence="8" id="KW-1185">Reference proteome</keyword>
<dbReference type="InterPro" id="IPR056421">
    <property type="entry name" value="TPR_GEMI5"/>
</dbReference>
<organism evidence="8 9">
    <name type="scientific">Bicyclus anynana</name>
    <name type="common">Squinting bush brown butterfly</name>
    <dbReference type="NCBI Taxonomy" id="110368"/>
    <lineage>
        <taxon>Eukaryota</taxon>
        <taxon>Metazoa</taxon>
        <taxon>Ecdysozoa</taxon>
        <taxon>Arthropoda</taxon>
        <taxon>Hexapoda</taxon>
        <taxon>Insecta</taxon>
        <taxon>Pterygota</taxon>
        <taxon>Neoptera</taxon>
        <taxon>Endopterygota</taxon>
        <taxon>Lepidoptera</taxon>
        <taxon>Glossata</taxon>
        <taxon>Ditrysia</taxon>
        <taxon>Papilionoidea</taxon>
        <taxon>Nymphalidae</taxon>
        <taxon>Satyrinae</taxon>
        <taxon>Satyrini</taxon>
        <taxon>Mycalesina</taxon>
        <taxon>Bicyclus</taxon>
    </lineage>
</organism>
<dbReference type="PROSITE" id="PS50082">
    <property type="entry name" value="WD_REPEATS_2"/>
    <property type="match status" value="2"/>
</dbReference>
<dbReference type="PROSITE" id="PS50294">
    <property type="entry name" value="WD_REPEATS_REGION"/>
    <property type="match status" value="2"/>
</dbReference>
<dbReference type="InterPro" id="IPR019775">
    <property type="entry name" value="WD40_repeat_CS"/>
</dbReference>
<dbReference type="InterPro" id="IPR015943">
    <property type="entry name" value="WD40/YVTN_repeat-like_dom_sf"/>
</dbReference>
<dbReference type="InterPro" id="IPR056424">
    <property type="entry name" value="Beta-prop_GEMI5_2nd"/>
</dbReference>
<evidence type="ECO:0000313" key="8">
    <source>
        <dbReference type="Proteomes" id="UP001652582"/>
    </source>
</evidence>
<evidence type="ECO:0000259" key="6">
    <source>
        <dbReference type="Pfam" id="PF23774"/>
    </source>
</evidence>
<dbReference type="SMART" id="SM00320">
    <property type="entry name" value="WD40"/>
    <property type="match status" value="9"/>
</dbReference>
<feature type="domain" description="Gem-associated protein 5 TPR" evidence="6">
    <location>
        <begin position="1003"/>
        <end position="1213"/>
    </location>
</feature>
<dbReference type="SUPFAM" id="SSF50978">
    <property type="entry name" value="WD40 repeat-like"/>
    <property type="match status" value="1"/>
</dbReference>
<evidence type="ECO:0000259" key="7">
    <source>
        <dbReference type="Pfam" id="PF23775"/>
    </source>
</evidence>
<sequence length="1255" mass="140284">MNETIVFPSPNWFQVSGIAVSSDGWLIYGGPSKSICVLQPLNSSNNGSGNQSYQAHVVTRGHSEKIACVDISPDWPKNKFFITGSVDGSVKQWSLQSVEHAQNDVIIKSTHSLDVHQNEKEVVAGIGYSNESCVISVGVFGNIVKWDLKSNVAKTNNKFLRKFKPSCMACSPHVPFQVAVGTKQGVVFVIDLSGQGNVVYKIRAQDDDIATLSWCPQYEVLLKRSFKESIKKSNEVEKLKIKDEINPNDSGVGKNLPDDSFDESIVQEDDTFDIYKDHEPDEFGHKKFKPQDILVKVVKEKEPNDFLAECMKLKEDILKIKNESEQSVDNLVEALDKTHVDSDEDSSDTSQDDNDKPQHYKGKPRYNKAKVWDNEDLHGESSAHVQKHLLATIGSKYGSVKIWSKSGKMVACSVVASNIVNKKAKGPNCFTLLWYKPNVLLIADGKSQLVQCNPLIINWKKKIQWSVVHTLHKRGLYAIATNAPRLQSPDKSGDESSDCPPDQWRVWTAGQDRNLICYNMVTNKKVGVYNTCGGFIYTVQSCPYDAKSVAMSVGDGAVRIWEADTSEDDTKLTLGQVTSFWQNVQGKVLTLCWHPTKENLLAFATGESRVGLIDAGGKTERPARTLATALRGGIYSMCWGHEFDLYVAGGGQLVRYCVDKPDKDPVTMTVEFEGQKWSLSAVSWHSRGMLCGSDSGGVALLEPYSRELVTAAFVFSKMIHSMEWHPQQTSGSSEESPYKDLIAVSSLDKSFDIVIVEYVDKGDGLKLHKWKSLNGHTNAVLQLVWNPHKDALLLSTSHDSSIRVWDVLAGTCIAIFGRHVQSSLGATWSALPQLSSTVLSGGADCCLRVWRVEDYPPETYTEVKHEIIPKKLKKKKVKKDEENEEAPKETDLPLAAQVAARVDKKFKAPKQFLLATLHKSLTNCSALCLRKMAERLIQSEDFQQNQTNNSEKTSTKTTDEFETIEVLKPEDIKSDTDDPEAKDEEFEVNEVKETEDVYVEYWKVFGNTNDLNEMFEFEMQRHVEQGRLDSCIMLSIFRGHIDAMIQFASQRNALCPFLVSLSPCVSFKYWKDVTQLYLAQIERMVATGQRHRIGENKSYGGSVYRRAALMLSLHDLRGAVTVLVDADLFPEAYMLAKARHVDALAEEVLHAWKVDCFRNGRIEALAMCYLALGNLYKAATTLVKSNKQEFLTVAAELAKALGQDTFATHIEDKKSLIVSETPEQDPDEDLKPLPSKIDLMKHSIEIDGEDSESED</sequence>
<dbReference type="Proteomes" id="UP001652582">
    <property type="component" value="Chromosome 6"/>
</dbReference>
<feature type="compositionally biased region" description="Acidic residues" evidence="4">
    <location>
        <begin position="342"/>
        <end position="352"/>
    </location>
</feature>
<protein>
    <submittedName>
        <fullName evidence="9">Gem-associated protein 5</fullName>
    </submittedName>
</protein>
<feature type="domain" description="Gem-associated protein 5 first beta-propeller" evidence="5">
    <location>
        <begin position="54"/>
        <end position="355"/>
    </location>
</feature>
<dbReference type="Gene3D" id="2.130.10.10">
    <property type="entry name" value="YVTN repeat-like/Quinoprotein amine dehydrogenase"/>
    <property type="match status" value="2"/>
</dbReference>
<dbReference type="SUPFAM" id="SSF50998">
    <property type="entry name" value="Quinoprotein alcohol dehydrogenase-like"/>
    <property type="match status" value="1"/>
</dbReference>